<dbReference type="CDD" id="cd04301">
    <property type="entry name" value="NAT_SF"/>
    <property type="match status" value="1"/>
</dbReference>
<dbReference type="InterPro" id="IPR000182">
    <property type="entry name" value="GNAT_dom"/>
</dbReference>
<dbReference type="KEGG" id="abam:B1s21122_02835"/>
<dbReference type="Pfam" id="PF00583">
    <property type="entry name" value="Acetyltransf_1"/>
    <property type="match status" value="1"/>
</dbReference>
<dbReference type="GO" id="GO:1905502">
    <property type="term" value="F:acetyl-CoA binding"/>
    <property type="evidence" value="ECO:0007669"/>
    <property type="project" value="TreeGrafter"/>
</dbReference>
<dbReference type="PANTHER" id="PTHR13538">
    <property type="entry name" value="N-ACETYLTRANSFERASE 6"/>
    <property type="match status" value="1"/>
</dbReference>
<dbReference type="InterPro" id="IPR039840">
    <property type="entry name" value="NAA80"/>
</dbReference>
<evidence type="ECO:0000313" key="3">
    <source>
        <dbReference type="Proteomes" id="UP000217153"/>
    </source>
</evidence>
<dbReference type="RefSeq" id="WP_095680590.1">
    <property type="nucleotide sequence ID" value="NZ_CP016768.2"/>
</dbReference>
<evidence type="ECO:0000313" key="2">
    <source>
        <dbReference type="EMBL" id="ASY09285.1"/>
    </source>
</evidence>
<dbReference type="OrthoDB" id="4549080at2"/>
<proteinExistence type="predicted"/>
<protein>
    <submittedName>
        <fullName evidence="2">Acetyltransferase</fullName>
    </submittedName>
</protein>
<dbReference type="PROSITE" id="PS51186">
    <property type="entry name" value="GNAT"/>
    <property type="match status" value="1"/>
</dbReference>
<dbReference type="Proteomes" id="UP000217153">
    <property type="component" value="Chromosome"/>
</dbReference>
<keyword evidence="3" id="KW-1185">Reference proteome</keyword>
<gene>
    <name evidence="2" type="ORF">B1s21122_02835</name>
</gene>
<keyword evidence="2" id="KW-0808">Transferase</keyword>
<dbReference type="EMBL" id="CP016768">
    <property type="protein sequence ID" value="ASY09285.1"/>
    <property type="molecule type" value="Genomic_DNA"/>
</dbReference>
<evidence type="ECO:0000259" key="1">
    <source>
        <dbReference type="PROSITE" id="PS51186"/>
    </source>
</evidence>
<dbReference type="GO" id="GO:0008080">
    <property type="term" value="F:N-acetyltransferase activity"/>
    <property type="evidence" value="ECO:0007669"/>
    <property type="project" value="InterPro"/>
</dbReference>
<reference evidence="3" key="1">
    <citation type="submission" date="2016-10" db="EMBL/GenBank/DDBJ databases">
        <title>High microdiversification within the ubiquitous acI lineage of Actinobacteria.</title>
        <authorList>
            <person name="Neuenschwander S.M."/>
            <person name="Salcher M."/>
            <person name="Ghai R."/>
            <person name="Pernthaler J."/>
        </authorList>
    </citation>
    <scope>NUCLEOTIDE SEQUENCE [LARGE SCALE GENOMIC DNA]</scope>
</reference>
<organism evidence="2 3">
    <name type="scientific">Candidatus Nanopelagicus limnae</name>
    <dbReference type="NCBI Taxonomy" id="1884634"/>
    <lineage>
        <taxon>Bacteria</taxon>
        <taxon>Bacillati</taxon>
        <taxon>Actinomycetota</taxon>
        <taxon>Actinomycetes</taxon>
        <taxon>Candidatus Nanopelagicales</taxon>
        <taxon>Candidatus Nanopelagicaceae</taxon>
        <taxon>Candidatus Nanopelagicus</taxon>
    </lineage>
</organism>
<dbReference type="Gene3D" id="3.40.630.30">
    <property type="match status" value="1"/>
</dbReference>
<dbReference type="GO" id="GO:0005737">
    <property type="term" value="C:cytoplasm"/>
    <property type="evidence" value="ECO:0007669"/>
    <property type="project" value="TreeGrafter"/>
</dbReference>
<sequence>MQSEIKLLPIPQALDFANQPLSWSIKLWGEGKSEFSAQDWHDFYERSESANYECWDHNGTDQELLFMAIREIDGKSEVVASIALCDFDDLEEFRKFKPWVAAFIVREDLRGQGVGEKVLKLIEAKAIAFGIKLVYLWTEGEREFYAKRGYEYLESLNKENRRIDLMQKRLVL</sequence>
<feature type="domain" description="N-acetyltransferase" evidence="1">
    <location>
        <begin position="5"/>
        <end position="171"/>
    </location>
</feature>
<dbReference type="PANTHER" id="PTHR13538:SF4">
    <property type="entry name" value="N-ALPHA-ACETYLTRANSFERASE 80"/>
    <property type="match status" value="1"/>
</dbReference>
<dbReference type="SUPFAM" id="SSF55729">
    <property type="entry name" value="Acyl-CoA N-acyltransferases (Nat)"/>
    <property type="match status" value="1"/>
</dbReference>
<dbReference type="AlphaFoldDB" id="A0A249JXN9"/>
<name>A0A249JXN9_9ACTN</name>
<dbReference type="InterPro" id="IPR016181">
    <property type="entry name" value="Acyl_CoA_acyltransferase"/>
</dbReference>
<accession>A0A249JXN9</accession>